<dbReference type="Proteomes" id="UP001055879">
    <property type="component" value="Linkage Group LG12"/>
</dbReference>
<reference evidence="2" key="1">
    <citation type="journal article" date="2022" name="Mol. Ecol. Resour.">
        <title>The genomes of chicory, endive, great burdock and yacon provide insights into Asteraceae palaeo-polyploidization history and plant inulin production.</title>
        <authorList>
            <person name="Fan W."/>
            <person name="Wang S."/>
            <person name="Wang H."/>
            <person name="Wang A."/>
            <person name="Jiang F."/>
            <person name="Liu H."/>
            <person name="Zhao H."/>
            <person name="Xu D."/>
            <person name="Zhang Y."/>
        </authorList>
    </citation>
    <scope>NUCLEOTIDE SEQUENCE [LARGE SCALE GENOMIC DNA]</scope>
    <source>
        <strain evidence="2">cv. Niubang</strain>
    </source>
</reference>
<proteinExistence type="predicted"/>
<accession>A0ACB8YGG1</accession>
<comment type="caution">
    <text evidence="1">The sequence shown here is derived from an EMBL/GenBank/DDBJ whole genome shotgun (WGS) entry which is preliminary data.</text>
</comment>
<gene>
    <name evidence="1" type="ORF">L6452_33799</name>
</gene>
<reference evidence="1 2" key="2">
    <citation type="journal article" date="2022" name="Mol. Ecol. Resour.">
        <title>The genomes of chicory, endive, great burdock and yacon provide insights into Asteraceae paleo-polyploidization history and plant inulin production.</title>
        <authorList>
            <person name="Fan W."/>
            <person name="Wang S."/>
            <person name="Wang H."/>
            <person name="Wang A."/>
            <person name="Jiang F."/>
            <person name="Liu H."/>
            <person name="Zhao H."/>
            <person name="Xu D."/>
            <person name="Zhang Y."/>
        </authorList>
    </citation>
    <scope>NUCLEOTIDE SEQUENCE [LARGE SCALE GENOMIC DNA]</scope>
    <source>
        <strain evidence="2">cv. Niubang</strain>
    </source>
</reference>
<dbReference type="EMBL" id="CM042058">
    <property type="protein sequence ID" value="KAI3684575.1"/>
    <property type="molecule type" value="Genomic_DNA"/>
</dbReference>
<evidence type="ECO:0000313" key="2">
    <source>
        <dbReference type="Proteomes" id="UP001055879"/>
    </source>
</evidence>
<name>A0ACB8YGG1_ARCLA</name>
<evidence type="ECO:0000313" key="1">
    <source>
        <dbReference type="EMBL" id="KAI3684575.1"/>
    </source>
</evidence>
<sequence length="87" mass="10168">MKKKKKGKVDVTLCIIQFCICFHQRKVFVVNFRRLLAVYPPSIVPKMRPLFVYNSFSTVPIFIILSSSANPKNFLFSDFVCLYDGWK</sequence>
<organism evidence="1 2">
    <name type="scientific">Arctium lappa</name>
    <name type="common">Greater burdock</name>
    <name type="synonym">Lappa major</name>
    <dbReference type="NCBI Taxonomy" id="4217"/>
    <lineage>
        <taxon>Eukaryota</taxon>
        <taxon>Viridiplantae</taxon>
        <taxon>Streptophyta</taxon>
        <taxon>Embryophyta</taxon>
        <taxon>Tracheophyta</taxon>
        <taxon>Spermatophyta</taxon>
        <taxon>Magnoliopsida</taxon>
        <taxon>eudicotyledons</taxon>
        <taxon>Gunneridae</taxon>
        <taxon>Pentapetalae</taxon>
        <taxon>asterids</taxon>
        <taxon>campanulids</taxon>
        <taxon>Asterales</taxon>
        <taxon>Asteraceae</taxon>
        <taxon>Carduoideae</taxon>
        <taxon>Cardueae</taxon>
        <taxon>Arctiinae</taxon>
        <taxon>Arctium</taxon>
    </lineage>
</organism>
<keyword evidence="2" id="KW-1185">Reference proteome</keyword>
<protein>
    <submittedName>
        <fullName evidence="1">Uncharacterized protein</fullName>
    </submittedName>
</protein>